<evidence type="ECO:0000259" key="5">
    <source>
        <dbReference type="Pfam" id="PF13657"/>
    </source>
</evidence>
<dbReference type="AlphaFoldDB" id="A0A1H7LDG8"/>
<keyword evidence="3 6" id="KW-0418">Kinase</keyword>
<dbReference type="Proteomes" id="UP000182719">
    <property type="component" value="Unassembled WGS sequence"/>
</dbReference>
<dbReference type="OrthoDB" id="9805913at2"/>
<dbReference type="PANTHER" id="PTHR37419:SF1">
    <property type="entry name" value="SERINE_THREONINE-PROTEIN KINASE TOXIN HIPA"/>
    <property type="match status" value="1"/>
</dbReference>
<dbReference type="NCBIfam" id="TIGR03071">
    <property type="entry name" value="couple_hipA"/>
    <property type="match status" value="1"/>
</dbReference>
<dbReference type="GO" id="GO:0004674">
    <property type="term" value="F:protein serine/threonine kinase activity"/>
    <property type="evidence" value="ECO:0007669"/>
    <property type="project" value="TreeGrafter"/>
</dbReference>
<protein>
    <submittedName>
        <fullName evidence="6">Serine/threonine-protein kinase HipA</fullName>
    </submittedName>
</protein>
<evidence type="ECO:0000313" key="7">
    <source>
        <dbReference type="Proteomes" id="UP000182719"/>
    </source>
</evidence>
<dbReference type="Pfam" id="PF13657">
    <property type="entry name" value="Couple_hipA"/>
    <property type="match status" value="1"/>
</dbReference>
<sequence>MRALIVRLGQVSVGLLEQLEEWEYRFSFDPLWLRAQERGVLGQLFEDRKPHDIATTGHVPIWFSHLLPQGPLRRAVARQLAIDVEDEFDLLEFLGGDLPGAVVMVPGQPRLSQHPLPRPRSAPALAEKLKFSLAGAQWKLSVRPGERGLTMPVRKGETGSWIAKFHDPTFKDLPRVEFATMRWAHLAGVAIPAFRQAQVSEFEELPEGIPTGDGTVFLIERFDRGAEGQRIHIEDLAQVLDRPPGEPQYGGRYEHIAAVLSYAAPDDLRAFCERLVFCVLCGNTDAHLKNWSLIYPDGRTPRLSPAYDLISSVLYAPEFISDELALSLNHSRRFEDVDVGSFRLLAEISRIPFDEVASWVRQATERVRTIWQKEAVHLPWTDVERQRLERHLARVPLASP</sequence>
<evidence type="ECO:0000256" key="2">
    <source>
        <dbReference type="ARBA" id="ARBA00022679"/>
    </source>
</evidence>
<dbReference type="InterPro" id="IPR052028">
    <property type="entry name" value="HipA_Ser/Thr_kinase"/>
</dbReference>
<proteinExistence type="inferred from homology"/>
<dbReference type="InterPro" id="IPR017508">
    <property type="entry name" value="HipA_N1"/>
</dbReference>
<dbReference type="PANTHER" id="PTHR37419">
    <property type="entry name" value="SERINE/THREONINE-PROTEIN KINASE TOXIN HIPA"/>
    <property type="match status" value="1"/>
</dbReference>
<comment type="similarity">
    <text evidence="1">Belongs to the HipA Ser/Thr kinase family.</text>
</comment>
<dbReference type="Pfam" id="PF07804">
    <property type="entry name" value="HipA_C"/>
    <property type="match status" value="1"/>
</dbReference>
<feature type="domain" description="HipA N-terminal subdomain 1" evidence="5">
    <location>
        <begin position="4"/>
        <end position="103"/>
    </location>
</feature>
<evidence type="ECO:0000256" key="1">
    <source>
        <dbReference type="ARBA" id="ARBA00010164"/>
    </source>
</evidence>
<reference evidence="7" key="1">
    <citation type="submission" date="2016-10" db="EMBL/GenBank/DDBJ databases">
        <authorList>
            <person name="Varghese N."/>
            <person name="Submissions S."/>
        </authorList>
    </citation>
    <scope>NUCLEOTIDE SEQUENCE [LARGE SCALE GENOMIC DNA]</scope>
    <source>
        <strain evidence="7">DSM 17044</strain>
    </source>
</reference>
<dbReference type="InterPro" id="IPR012893">
    <property type="entry name" value="HipA-like_C"/>
</dbReference>
<dbReference type="GO" id="GO:0005829">
    <property type="term" value="C:cytosol"/>
    <property type="evidence" value="ECO:0007669"/>
    <property type="project" value="TreeGrafter"/>
</dbReference>
<evidence type="ECO:0000313" key="6">
    <source>
        <dbReference type="EMBL" id="SEK96928.1"/>
    </source>
</evidence>
<evidence type="ECO:0000259" key="4">
    <source>
        <dbReference type="Pfam" id="PF07804"/>
    </source>
</evidence>
<dbReference type="Gene3D" id="1.10.1070.20">
    <property type="match status" value="1"/>
</dbReference>
<evidence type="ECO:0000256" key="3">
    <source>
        <dbReference type="ARBA" id="ARBA00022777"/>
    </source>
</evidence>
<keyword evidence="2" id="KW-0808">Transferase</keyword>
<dbReference type="EMBL" id="FOAP01000003">
    <property type="protein sequence ID" value="SEK96928.1"/>
    <property type="molecule type" value="Genomic_DNA"/>
</dbReference>
<feature type="domain" description="HipA-like C-terminal" evidence="4">
    <location>
        <begin position="131"/>
        <end position="369"/>
    </location>
</feature>
<name>A0A1H7LDG8_STIAU</name>
<accession>A0A1H7LDG8</accession>
<keyword evidence="7" id="KW-1185">Reference proteome</keyword>
<organism evidence="6 7">
    <name type="scientific">Stigmatella aurantiaca</name>
    <dbReference type="NCBI Taxonomy" id="41"/>
    <lineage>
        <taxon>Bacteria</taxon>
        <taxon>Pseudomonadati</taxon>
        <taxon>Myxococcota</taxon>
        <taxon>Myxococcia</taxon>
        <taxon>Myxococcales</taxon>
        <taxon>Cystobacterineae</taxon>
        <taxon>Archangiaceae</taxon>
        <taxon>Stigmatella</taxon>
    </lineage>
</organism>
<gene>
    <name evidence="6" type="ORF">SAMN05444354_103204</name>
</gene>
<dbReference type="RefSeq" id="WP_075005808.1">
    <property type="nucleotide sequence ID" value="NZ_FOAP01000003.1"/>
</dbReference>